<dbReference type="InterPro" id="IPR036390">
    <property type="entry name" value="WH_DNA-bd_sf"/>
</dbReference>
<dbReference type="PANTHER" id="PTHR30126:SF88">
    <property type="entry name" value="TRANSCRIPTIONAL REGULATOR-RELATED"/>
    <property type="match status" value="1"/>
</dbReference>
<proteinExistence type="inferred from homology"/>
<feature type="domain" description="HTH lysR-type" evidence="5">
    <location>
        <begin position="6"/>
        <end position="63"/>
    </location>
</feature>
<name>A0A839IX83_9GAMM</name>
<keyword evidence="4" id="KW-0804">Transcription</keyword>
<accession>A0A839IX83</accession>
<dbReference type="PROSITE" id="PS50931">
    <property type="entry name" value="HTH_LYSR"/>
    <property type="match status" value="1"/>
</dbReference>
<evidence type="ECO:0000256" key="4">
    <source>
        <dbReference type="ARBA" id="ARBA00023163"/>
    </source>
</evidence>
<dbReference type="InterPro" id="IPR005119">
    <property type="entry name" value="LysR_subst-bd"/>
</dbReference>
<dbReference type="PANTHER" id="PTHR30126">
    <property type="entry name" value="HTH-TYPE TRANSCRIPTIONAL REGULATOR"/>
    <property type="match status" value="1"/>
</dbReference>
<organism evidence="6 7">
    <name type="scientific">Oceanospirillum sediminis</name>
    <dbReference type="NCBI Taxonomy" id="2760088"/>
    <lineage>
        <taxon>Bacteria</taxon>
        <taxon>Pseudomonadati</taxon>
        <taxon>Pseudomonadota</taxon>
        <taxon>Gammaproteobacteria</taxon>
        <taxon>Oceanospirillales</taxon>
        <taxon>Oceanospirillaceae</taxon>
        <taxon>Oceanospirillum</taxon>
    </lineage>
</organism>
<reference evidence="6 7" key="1">
    <citation type="submission" date="2020-08" db="EMBL/GenBank/DDBJ databases">
        <title>Oceanospirillum sp. nov. isolated from marine sediment.</title>
        <authorList>
            <person name="Ji X."/>
        </authorList>
    </citation>
    <scope>NUCLEOTIDE SEQUENCE [LARGE SCALE GENOMIC DNA]</scope>
    <source>
        <strain evidence="6 7">D5</strain>
    </source>
</reference>
<comment type="similarity">
    <text evidence="1">Belongs to the LysR transcriptional regulatory family.</text>
</comment>
<evidence type="ECO:0000313" key="6">
    <source>
        <dbReference type="EMBL" id="MBB1489558.1"/>
    </source>
</evidence>
<dbReference type="SUPFAM" id="SSF46785">
    <property type="entry name" value="Winged helix' DNA-binding domain"/>
    <property type="match status" value="1"/>
</dbReference>
<protein>
    <submittedName>
        <fullName evidence="6">LysR family transcriptional regulator</fullName>
    </submittedName>
</protein>
<evidence type="ECO:0000313" key="7">
    <source>
        <dbReference type="Proteomes" id="UP000565262"/>
    </source>
</evidence>
<evidence type="ECO:0000256" key="2">
    <source>
        <dbReference type="ARBA" id="ARBA00023015"/>
    </source>
</evidence>
<evidence type="ECO:0000256" key="3">
    <source>
        <dbReference type="ARBA" id="ARBA00023125"/>
    </source>
</evidence>
<keyword evidence="2" id="KW-0805">Transcription regulation</keyword>
<dbReference type="Pfam" id="PF03466">
    <property type="entry name" value="LysR_substrate"/>
    <property type="match status" value="1"/>
</dbReference>
<dbReference type="RefSeq" id="WP_182812035.1">
    <property type="nucleotide sequence ID" value="NZ_JACJFM010000060.1"/>
</dbReference>
<dbReference type="Gene3D" id="1.10.10.10">
    <property type="entry name" value="Winged helix-like DNA-binding domain superfamily/Winged helix DNA-binding domain"/>
    <property type="match status" value="1"/>
</dbReference>
<evidence type="ECO:0000259" key="5">
    <source>
        <dbReference type="PROSITE" id="PS50931"/>
    </source>
</evidence>
<dbReference type="AlphaFoldDB" id="A0A839IX83"/>
<keyword evidence="7" id="KW-1185">Reference proteome</keyword>
<dbReference type="InterPro" id="IPR000847">
    <property type="entry name" value="LysR_HTH_N"/>
</dbReference>
<dbReference type="Pfam" id="PF00126">
    <property type="entry name" value="HTH_1"/>
    <property type="match status" value="1"/>
</dbReference>
<dbReference type="SUPFAM" id="SSF53850">
    <property type="entry name" value="Periplasmic binding protein-like II"/>
    <property type="match status" value="1"/>
</dbReference>
<keyword evidence="3" id="KW-0238">DNA-binding</keyword>
<comment type="caution">
    <text evidence="6">The sequence shown here is derived from an EMBL/GenBank/DDBJ whole genome shotgun (WGS) entry which is preliminary data.</text>
</comment>
<dbReference type="GO" id="GO:0000976">
    <property type="term" value="F:transcription cis-regulatory region binding"/>
    <property type="evidence" value="ECO:0007669"/>
    <property type="project" value="TreeGrafter"/>
</dbReference>
<evidence type="ECO:0000256" key="1">
    <source>
        <dbReference type="ARBA" id="ARBA00009437"/>
    </source>
</evidence>
<dbReference type="EMBL" id="JACJFM010000060">
    <property type="protein sequence ID" value="MBB1489558.1"/>
    <property type="molecule type" value="Genomic_DNA"/>
</dbReference>
<dbReference type="Gene3D" id="3.40.190.290">
    <property type="match status" value="1"/>
</dbReference>
<sequence length="296" mass="33472">MAGHKTTLEQWRILQAVVDHGGYTQAAEALFRSQSSLNHAVKKLESQLGVPLLEVKGRKAFLTEAGEALLRRSRVLTETATNLEKLADNITLGWEPQLTISVELAYPRALLHKVLRAFYPESRGTRLRIIDSALTGSIELLNNKEVDLAITHEVPKGMTGDVLCHAEFILVVHPDHELALESRSLRLQELESHLQIVIKDSARNPDDKRGWLKAEQRWTVDSFERAKQTLKQGLGFCWLPEHEVREDIRRGELKRMEVDYTSGRVGAMSLVVPNPDILGPGGRRLYELFIQHGRDE</sequence>
<dbReference type="Proteomes" id="UP000565262">
    <property type="component" value="Unassembled WGS sequence"/>
</dbReference>
<gene>
    <name evidence="6" type="ORF">H4O21_23390</name>
</gene>
<dbReference type="InterPro" id="IPR036388">
    <property type="entry name" value="WH-like_DNA-bd_sf"/>
</dbReference>
<dbReference type="GO" id="GO:0003700">
    <property type="term" value="F:DNA-binding transcription factor activity"/>
    <property type="evidence" value="ECO:0007669"/>
    <property type="project" value="InterPro"/>
</dbReference>